<name>A0A917AWB2_9BACI</name>
<organism evidence="1 2">
    <name type="scientific">Priestia taiwanensis</name>
    <dbReference type="NCBI Taxonomy" id="1347902"/>
    <lineage>
        <taxon>Bacteria</taxon>
        <taxon>Bacillati</taxon>
        <taxon>Bacillota</taxon>
        <taxon>Bacilli</taxon>
        <taxon>Bacillales</taxon>
        <taxon>Bacillaceae</taxon>
        <taxon>Priestia</taxon>
    </lineage>
</organism>
<dbReference type="AlphaFoldDB" id="A0A917AWB2"/>
<dbReference type="Proteomes" id="UP000605259">
    <property type="component" value="Unassembled WGS sequence"/>
</dbReference>
<accession>A0A917AWB2</accession>
<evidence type="ECO:0000313" key="2">
    <source>
        <dbReference type="Proteomes" id="UP000605259"/>
    </source>
</evidence>
<reference evidence="1" key="1">
    <citation type="journal article" date="2014" name="Int. J. Syst. Evol. Microbiol.">
        <title>Complete genome sequence of Corynebacterium casei LMG S-19264T (=DSM 44701T), isolated from a smear-ripened cheese.</title>
        <authorList>
            <consortium name="US DOE Joint Genome Institute (JGI-PGF)"/>
            <person name="Walter F."/>
            <person name="Albersmeier A."/>
            <person name="Kalinowski J."/>
            <person name="Ruckert C."/>
        </authorList>
    </citation>
    <scope>NUCLEOTIDE SEQUENCE</scope>
    <source>
        <strain evidence="1">CGMCC 1.12698</strain>
    </source>
</reference>
<comment type="caution">
    <text evidence="1">The sequence shown here is derived from an EMBL/GenBank/DDBJ whole genome shotgun (WGS) entry which is preliminary data.</text>
</comment>
<reference evidence="1" key="2">
    <citation type="submission" date="2020-09" db="EMBL/GenBank/DDBJ databases">
        <authorList>
            <person name="Sun Q."/>
            <person name="Zhou Y."/>
        </authorList>
    </citation>
    <scope>NUCLEOTIDE SEQUENCE</scope>
    <source>
        <strain evidence="1">CGMCC 1.12698</strain>
    </source>
</reference>
<keyword evidence="2" id="KW-1185">Reference proteome</keyword>
<evidence type="ECO:0000313" key="1">
    <source>
        <dbReference type="EMBL" id="GGE80279.1"/>
    </source>
</evidence>
<sequence length="50" mass="5886">MALGTVILAGIRSFYFTNEREQDNAYRNEGKTVNPRYMCRLYNKRGQLLI</sequence>
<dbReference type="EMBL" id="BMFK01000004">
    <property type="protein sequence ID" value="GGE80279.1"/>
    <property type="molecule type" value="Genomic_DNA"/>
</dbReference>
<proteinExistence type="predicted"/>
<gene>
    <name evidence="1" type="ORF">GCM10007140_32280</name>
</gene>
<protein>
    <submittedName>
        <fullName evidence="1">Uncharacterized protein</fullName>
    </submittedName>
</protein>